<dbReference type="RefSeq" id="WP_012543893.1">
    <property type="nucleotide sequence ID" value="NC_011295.1"/>
</dbReference>
<dbReference type="Proteomes" id="UP000001732">
    <property type="component" value="Chromosome"/>
</dbReference>
<evidence type="ECO:0000313" key="1">
    <source>
        <dbReference type="EMBL" id="ACI17241.1"/>
    </source>
</evidence>
<dbReference type="HOGENOM" id="CLU_039834_1_2_9"/>
<reference evidence="1 2" key="2">
    <citation type="journal article" date="2014" name="Genome Announc.">
        <title>Complete Genome Sequence of Coprothermobacter proteolyticus DSM 5265.</title>
        <authorList>
            <person name="Alexiev A."/>
            <person name="Coil D.A."/>
            <person name="Badger J.H."/>
            <person name="Enticknap J."/>
            <person name="Ward N."/>
            <person name="Robb F.T."/>
            <person name="Eisen J.A."/>
        </authorList>
    </citation>
    <scope>NUCLEOTIDE SEQUENCE [LARGE SCALE GENOMIC DNA]</scope>
    <source>
        <strain evidence="2">ATCC 35245 / DSM 5265 / OCM 4 / BT</strain>
    </source>
</reference>
<dbReference type="ESTHER" id="coppd-b5y872">
    <property type="family name" value="A85-IroE-IroD-Fes-Yiel"/>
</dbReference>
<dbReference type="InterPro" id="IPR050583">
    <property type="entry name" value="Mycobacterial_A85_antigen"/>
</dbReference>
<gene>
    <name evidence="1" type="ordered locus">COPRO5265_0614</name>
</gene>
<name>B5Y872_COPPD</name>
<dbReference type="EMBL" id="CP001145">
    <property type="protein sequence ID" value="ACI17241.1"/>
    <property type="molecule type" value="Genomic_DNA"/>
</dbReference>
<keyword evidence="2" id="KW-1185">Reference proteome</keyword>
<dbReference type="KEGG" id="cpo:COPRO5265_0614"/>
<dbReference type="SUPFAM" id="SSF53474">
    <property type="entry name" value="alpha/beta-Hydrolases"/>
    <property type="match status" value="1"/>
</dbReference>
<dbReference type="eggNOG" id="COG2819">
    <property type="taxonomic scope" value="Bacteria"/>
</dbReference>
<dbReference type="PANTHER" id="PTHR48098">
    <property type="entry name" value="ENTEROCHELIN ESTERASE-RELATED"/>
    <property type="match status" value="1"/>
</dbReference>
<protein>
    <submittedName>
        <fullName evidence="1">Carbohydrate esterase, family 1</fullName>
    </submittedName>
</protein>
<dbReference type="Pfam" id="PF00756">
    <property type="entry name" value="Esterase"/>
    <property type="match status" value="1"/>
</dbReference>
<dbReference type="AlphaFoldDB" id="B5Y872"/>
<dbReference type="InterPro" id="IPR029058">
    <property type="entry name" value="AB_hydrolase_fold"/>
</dbReference>
<dbReference type="Gene3D" id="3.40.50.1820">
    <property type="entry name" value="alpha/beta hydrolase"/>
    <property type="match status" value="1"/>
</dbReference>
<dbReference type="InterPro" id="IPR000801">
    <property type="entry name" value="Esterase-like"/>
</dbReference>
<dbReference type="PANTHER" id="PTHR48098:SF6">
    <property type="entry name" value="FERRI-BACILLIBACTIN ESTERASE BESA"/>
    <property type="match status" value="1"/>
</dbReference>
<proteinExistence type="predicted"/>
<organism evidence="1 2">
    <name type="scientific">Coprothermobacter proteolyticus (strain ATCC 35245 / DSM 5265 / OCM 4 / BT)</name>
    <dbReference type="NCBI Taxonomy" id="309798"/>
    <lineage>
        <taxon>Bacteria</taxon>
        <taxon>Pseudomonadati</taxon>
        <taxon>Coprothermobacterota</taxon>
        <taxon>Coprothermobacteria</taxon>
        <taxon>Coprothermobacterales</taxon>
        <taxon>Coprothermobacteraceae</taxon>
        <taxon>Coprothermobacter</taxon>
    </lineage>
</organism>
<evidence type="ECO:0000313" key="2">
    <source>
        <dbReference type="Proteomes" id="UP000001732"/>
    </source>
</evidence>
<dbReference type="OrthoDB" id="9794761at2"/>
<sequence length="274" mass="31842">MPERLMTIRAHMPQLNRDRNVRIYLPPDYFVNLSRRYPVLYMHDGQNLFEPSKLSGFSWEVNQTLDRLFELDPQRYAFIVVGIDSSTVGTRRLDEYCPWQCSIYETPENPWNYTLVDGEGDKYSEFIVETLKPVIDSEFRTLPGKEHTMIAGSSLGGLISLYMGLKYNNVFSTVGAFSTALLFTYDRMVEFISRLDLQSKVKVWLYVGGNEITDPQRPEEALAFLSTNTKLCEVLQKKLGRENVTFVVDKDATHSEEYWRIYFEKFIKWAALSS</sequence>
<reference evidence="2" key="1">
    <citation type="submission" date="2008-08" db="EMBL/GenBank/DDBJ databases">
        <title>The complete genome sequence of Coprothermobacter proteolyticus strain ATCC 5245 / DSM 5265 / BT.</title>
        <authorList>
            <person name="Dodson R.J."/>
            <person name="Durkin A.S."/>
            <person name="Wu M."/>
            <person name="Eisen J."/>
            <person name="Sutton G."/>
        </authorList>
    </citation>
    <scope>NUCLEOTIDE SEQUENCE [LARGE SCALE GENOMIC DNA]</scope>
    <source>
        <strain evidence="2">ATCC 35245 / DSM 5265 / OCM 4 / BT</strain>
    </source>
</reference>
<accession>B5Y872</accession>